<feature type="region of interest" description="Disordered" evidence="1">
    <location>
        <begin position="1"/>
        <end position="21"/>
    </location>
</feature>
<keyword evidence="2" id="KW-0472">Membrane</keyword>
<evidence type="ECO:0000313" key="4">
    <source>
        <dbReference type="Proteomes" id="UP001138997"/>
    </source>
</evidence>
<dbReference type="AlphaFoldDB" id="A0A9X1NJH7"/>
<feature type="transmembrane region" description="Helical" evidence="2">
    <location>
        <begin position="127"/>
        <end position="148"/>
    </location>
</feature>
<proteinExistence type="predicted"/>
<dbReference type="EMBL" id="JAJOMB010000020">
    <property type="protein sequence ID" value="MCD5315215.1"/>
    <property type="molecule type" value="Genomic_DNA"/>
</dbReference>
<feature type="transmembrane region" description="Helical" evidence="2">
    <location>
        <begin position="85"/>
        <end position="115"/>
    </location>
</feature>
<sequence length="520" mass="56401">MVRTAEPDSRPPDLPPTSAQRRMLGSPATRYLSAGVYLDPPFRNAVLRELVGSAKRSVAPAFSTDAVPVVRHALNARRNQVVRDLVLTVVLLVFLVLQAKLLLAILALTGSALLTLRAARTALRLRFLAALVLLVPALIALLIALLLLESSSGLFASIDGSSGYEEHTPFGAFLLEVIGVFVIVMGAAWTTITVERLINRQTILDHLMPGRFDPTQSPAGPRSRQARLRYIAEAQLGNVTYYPQDAAEQPFIGAGPAQHTYTRTVSLAAGGGGAAEFSTESLREALARDLAQLNGPEEVSVQDRLITPASAHSGDPRLDPATGLLRHRLPVAEMEQLTESDSTGTHRYLSVRTAPDRGQGEVWVFVRALVQGRRLHLDLVSCGLPPVRARYREIDQYAASGPGVVLRTALGVLPDLPGTFLRAPLNLVLALLGQEQLSWDLRDRLRQLGTSDERGAHASVRELGTDQESGNLMAGFAAQRQIRVIEQQIIETVAASMENAGLDPEEFHRRTQVILDGTDQ</sequence>
<keyword evidence="2" id="KW-1133">Transmembrane helix</keyword>
<comment type="caution">
    <text evidence="3">The sequence shown here is derived from an EMBL/GenBank/DDBJ whole genome shotgun (WGS) entry which is preliminary data.</text>
</comment>
<keyword evidence="4" id="KW-1185">Reference proteome</keyword>
<dbReference type="RefSeq" id="WP_231448015.1">
    <property type="nucleotide sequence ID" value="NZ_JAJOMB010000020.1"/>
</dbReference>
<feature type="compositionally biased region" description="Basic and acidic residues" evidence="1">
    <location>
        <begin position="1"/>
        <end position="11"/>
    </location>
</feature>
<name>A0A9X1NJH7_9ACTN</name>
<keyword evidence="2" id="KW-0812">Transmembrane</keyword>
<dbReference type="Proteomes" id="UP001138997">
    <property type="component" value="Unassembled WGS sequence"/>
</dbReference>
<evidence type="ECO:0000256" key="2">
    <source>
        <dbReference type="SAM" id="Phobius"/>
    </source>
</evidence>
<accession>A0A9X1NJH7</accession>
<evidence type="ECO:0000256" key="1">
    <source>
        <dbReference type="SAM" id="MobiDB-lite"/>
    </source>
</evidence>
<evidence type="ECO:0000313" key="3">
    <source>
        <dbReference type="EMBL" id="MCD5315215.1"/>
    </source>
</evidence>
<protein>
    <submittedName>
        <fullName evidence="3">Uncharacterized protein</fullName>
    </submittedName>
</protein>
<feature type="transmembrane region" description="Helical" evidence="2">
    <location>
        <begin position="168"/>
        <end position="192"/>
    </location>
</feature>
<reference evidence="3" key="1">
    <citation type="submission" date="2021-11" db="EMBL/GenBank/DDBJ databases">
        <title>Streptomyces corallinus and Kineosporia corallina sp. nov., two new coral-derived marine actinobacteria.</title>
        <authorList>
            <person name="Buangrab K."/>
            <person name="Sutthacheep M."/>
            <person name="Yeemin T."/>
            <person name="Harunari E."/>
            <person name="Igarashi Y."/>
            <person name="Sripreechasak P."/>
            <person name="Kanchanasin P."/>
            <person name="Tanasupawat S."/>
            <person name="Phongsopitanun W."/>
        </authorList>
    </citation>
    <scope>NUCLEOTIDE SEQUENCE</scope>
    <source>
        <strain evidence="3">JCM 31032</strain>
    </source>
</reference>
<organism evidence="3 4">
    <name type="scientific">Kineosporia babensis</name>
    <dbReference type="NCBI Taxonomy" id="499548"/>
    <lineage>
        <taxon>Bacteria</taxon>
        <taxon>Bacillati</taxon>
        <taxon>Actinomycetota</taxon>
        <taxon>Actinomycetes</taxon>
        <taxon>Kineosporiales</taxon>
        <taxon>Kineosporiaceae</taxon>
        <taxon>Kineosporia</taxon>
    </lineage>
</organism>
<gene>
    <name evidence="3" type="ORF">LR394_30370</name>
</gene>